<name>A0A9P1WUG5_LISMN</name>
<dbReference type="EMBL" id="AAAIXK010000003">
    <property type="protein sequence ID" value="EAC5550227.1"/>
    <property type="molecule type" value="Genomic_DNA"/>
</dbReference>
<accession>A0A9P1WUG5</accession>
<proteinExistence type="predicted"/>
<gene>
    <name evidence="1" type="ORF">ARY78_07290</name>
</gene>
<protein>
    <submittedName>
        <fullName evidence="1">Uncharacterized protein</fullName>
    </submittedName>
</protein>
<evidence type="ECO:0000313" key="1">
    <source>
        <dbReference type="EMBL" id="EAC5550227.1"/>
    </source>
</evidence>
<dbReference type="Proteomes" id="UP000365297">
    <property type="component" value="Unassembled WGS sequence"/>
</dbReference>
<evidence type="ECO:0000313" key="2">
    <source>
        <dbReference type="Proteomes" id="UP000365297"/>
    </source>
</evidence>
<dbReference type="AlphaFoldDB" id="A0A9P1WUG5"/>
<sequence>MRYDTEVLFVKEVEGGYSPELGKWVQGSKKVTSRMANVTDLGAEKSRLFFGEVRNFHKVIRLRNPYLESWSYAVISEREYTEKKASQSRHKSSFIVGEN</sequence>
<comment type="caution">
    <text evidence="1">The sequence shown here is derived from an EMBL/GenBank/DDBJ whole genome shotgun (WGS) entry which is preliminary data.</text>
</comment>
<organism evidence="1 2">
    <name type="scientific">Listeria monocytogenes</name>
    <dbReference type="NCBI Taxonomy" id="1639"/>
    <lineage>
        <taxon>Bacteria</taxon>
        <taxon>Bacillati</taxon>
        <taxon>Bacillota</taxon>
        <taxon>Bacilli</taxon>
        <taxon>Bacillales</taxon>
        <taxon>Listeriaceae</taxon>
        <taxon>Listeria</taxon>
    </lineage>
</organism>
<dbReference type="RefSeq" id="WP_119877280.1">
    <property type="nucleotide sequence ID" value="NZ_PVUW01000011.1"/>
</dbReference>
<reference evidence="1 2" key="1">
    <citation type="submission" date="2018-06" db="EMBL/GenBank/DDBJ databases">
        <authorList>
            <consortium name="GenomeTrakr: Next Generation Sequencing Network for Food Pathogen Tracability"/>
        </authorList>
    </citation>
    <scope>NUCLEOTIDE SEQUENCE [LARGE SCALE GENOMIC DNA]</scope>
    <source>
        <strain evidence="1 2">FDA00007096</strain>
    </source>
</reference>